<dbReference type="EMBL" id="JADNRY010000034">
    <property type="protein sequence ID" value="KAF9071230.1"/>
    <property type="molecule type" value="Genomic_DNA"/>
</dbReference>
<sequence length="158" mass="18081">MSKTSESIWCTARGNVKDLPPCPKDLNEPQYALLLFEAYCHLCNRRCDNVFWNFRTRSCKKLFKFRFIPVAASLSMTTPLSKNSPANIAIAKFSQQNIMNPLVIGKLQLAIRKSFMHLTTENVMHGLIEKKKSTRICRCIVLNVKYGSMPNWPNALIN</sequence>
<gene>
    <name evidence="1" type="ORF">BDP27DRAFT_536209</name>
</gene>
<evidence type="ECO:0000313" key="2">
    <source>
        <dbReference type="Proteomes" id="UP000772434"/>
    </source>
</evidence>
<accession>A0A9P5Q065</accession>
<dbReference type="Proteomes" id="UP000772434">
    <property type="component" value="Unassembled WGS sequence"/>
</dbReference>
<keyword evidence="2" id="KW-1185">Reference proteome</keyword>
<comment type="caution">
    <text evidence="1">The sequence shown here is derived from an EMBL/GenBank/DDBJ whole genome shotgun (WGS) entry which is preliminary data.</text>
</comment>
<dbReference type="AlphaFoldDB" id="A0A9P5Q065"/>
<organism evidence="1 2">
    <name type="scientific">Rhodocollybia butyracea</name>
    <dbReference type="NCBI Taxonomy" id="206335"/>
    <lineage>
        <taxon>Eukaryota</taxon>
        <taxon>Fungi</taxon>
        <taxon>Dikarya</taxon>
        <taxon>Basidiomycota</taxon>
        <taxon>Agaricomycotina</taxon>
        <taxon>Agaricomycetes</taxon>
        <taxon>Agaricomycetidae</taxon>
        <taxon>Agaricales</taxon>
        <taxon>Marasmiineae</taxon>
        <taxon>Omphalotaceae</taxon>
        <taxon>Rhodocollybia</taxon>
    </lineage>
</organism>
<proteinExistence type="predicted"/>
<evidence type="ECO:0000313" key="1">
    <source>
        <dbReference type="EMBL" id="KAF9071230.1"/>
    </source>
</evidence>
<dbReference type="OrthoDB" id="2322499at2759"/>
<name>A0A9P5Q065_9AGAR</name>
<reference evidence="1" key="1">
    <citation type="submission" date="2020-11" db="EMBL/GenBank/DDBJ databases">
        <authorList>
            <consortium name="DOE Joint Genome Institute"/>
            <person name="Ahrendt S."/>
            <person name="Riley R."/>
            <person name="Andreopoulos W."/>
            <person name="Labutti K."/>
            <person name="Pangilinan J."/>
            <person name="Ruiz-Duenas F.J."/>
            <person name="Barrasa J.M."/>
            <person name="Sanchez-Garcia M."/>
            <person name="Camarero S."/>
            <person name="Miyauchi S."/>
            <person name="Serrano A."/>
            <person name="Linde D."/>
            <person name="Babiker R."/>
            <person name="Drula E."/>
            <person name="Ayuso-Fernandez I."/>
            <person name="Pacheco R."/>
            <person name="Padilla G."/>
            <person name="Ferreira P."/>
            <person name="Barriuso J."/>
            <person name="Kellner H."/>
            <person name="Castanera R."/>
            <person name="Alfaro M."/>
            <person name="Ramirez L."/>
            <person name="Pisabarro A.G."/>
            <person name="Kuo A."/>
            <person name="Tritt A."/>
            <person name="Lipzen A."/>
            <person name="He G."/>
            <person name="Yan M."/>
            <person name="Ng V."/>
            <person name="Cullen D."/>
            <person name="Martin F."/>
            <person name="Rosso M.-N."/>
            <person name="Henrissat B."/>
            <person name="Hibbett D."/>
            <person name="Martinez A.T."/>
            <person name="Grigoriev I.V."/>
        </authorList>
    </citation>
    <scope>NUCLEOTIDE SEQUENCE</scope>
    <source>
        <strain evidence="1">AH 40177</strain>
    </source>
</reference>
<protein>
    <submittedName>
        <fullName evidence="1">Uncharacterized protein</fullName>
    </submittedName>
</protein>